<dbReference type="EMBL" id="FUWH01000001">
    <property type="protein sequence ID" value="SJZ32406.1"/>
    <property type="molecule type" value="Genomic_DNA"/>
</dbReference>
<accession>A0A1T4JQF5</accession>
<gene>
    <name evidence="2" type="ORF">SAMN04488132_10177</name>
</gene>
<dbReference type="InterPro" id="IPR029063">
    <property type="entry name" value="SAM-dependent_MTases_sf"/>
</dbReference>
<protein>
    <submittedName>
        <fullName evidence="2">Methyltransferase, FkbM family</fullName>
    </submittedName>
</protein>
<dbReference type="STRING" id="413434.SAMN04488132_10177"/>
<reference evidence="2 3" key="1">
    <citation type="submission" date="2017-02" db="EMBL/GenBank/DDBJ databases">
        <authorList>
            <person name="Peterson S.W."/>
        </authorList>
    </citation>
    <scope>NUCLEOTIDE SEQUENCE [LARGE SCALE GENOMIC DNA]</scope>
    <source>
        <strain evidence="2 3">DSM 22335</strain>
    </source>
</reference>
<dbReference type="Gene3D" id="3.40.50.150">
    <property type="entry name" value="Vaccinia Virus protein VP39"/>
    <property type="match status" value="1"/>
</dbReference>
<dbReference type="PANTHER" id="PTHR36973:SF4">
    <property type="entry name" value="NODULATION PROTEIN"/>
    <property type="match status" value="1"/>
</dbReference>
<dbReference type="NCBIfam" id="TIGR01444">
    <property type="entry name" value="fkbM_fam"/>
    <property type="match status" value="1"/>
</dbReference>
<dbReference type="Proteomes" id="UP000190888">
    <property type="component" value="Unassembled WGS sequence"/>
</dbReference>
<sequence>MQLNNLGRYLKYKLNKEERNIQKEARRFKWLESYGFKTIIDVGANEGQFTKKILRVFPDAVVHSFEPLTDVYNKLSEAFGQNKNIITYNYGLGESAEEKMIYNNEYSPSSSLLEMLDLHKNNFDFAVKSEPIRIQIRTLDSFFPQPPAGPLLLKIDVQGYEMFVLKGAAQILEQTDLLIIETSFYPLYKDQHLFEDIYDYLTARGFRYAGNVEQLIAPTDHKILQADAVFIKR</sequence>
<dbReference type="InterPro" id="IPR053188">
    <property type="entry name" value="FkbM_Methyltransferase"/>
</dbReference>
<name>A0A1T4JQF5_9BACT</name>
<keyword evidence="2" id="KW-0489">Methyltransferase</keyword>
<dbReference type="InterPro" id="IPR006342">
    <property type="entry name" value="FkbM_mtfrase"/>
</dbReference>
<dbReference type="Pfam" id="PF05050">
    <property type="entry name" value="Methyltransf_21"/>
    <property type="match status" value="1"/>
</dbReference>
<dbReference type="GO" id="GO:0032259">
    <property type="term" value="P:methylation"/>
    <property type="evidence" value="ECO:0007669"/>
    <property type="project" value="UniProtKB-KW"/>
</dbReference>
<proteinExistence type="predicted"/>
<dbReference type="PANTHER" id="PTHR36973">
    <property type="entry name" value="SLL1456 PROTEIN-RELATED"/>
    <property type="match status" value="1"/>
</dbReference>
<dbReference type="RefSeq" id="WP_078829441.1">
    <property type="nucleotide sequence ID" value="NZ_FUWH01000001.1"/>
</dbReference>
<dbReference type="GO" id="GO:0008171">
    <property type="term" value="F:O-methyltransferase activity"/>
    <property type="evidence" value="ECO:0007669"/>
    <property type="project" value="TreeGrafter"/>
</dbReference>
<keyword evidence="3" id="KW-1185">Reference proteome</keyword>
<evidence type="ECO:0000259" key="1">
    <source>
        <dbReference type="Pfam" id="PF05050"/>
    </source>
</evidence>
<dbReference type="SUPFAM" id="SSF53335">
    <property type="entry name" value="S-adenosyl-L-methionine-dependent methyltransferases"/>
    <property type="match status" value="1"/>
</dbReference>
<dbReference type="AlphaFoldDB" id="A0A1T4JQF5"/>
<organism evidence="2 3">
    <name type="scientific">Sediminibacterium ginsengisoli</name>
    <dbReference type="NCBI Taxonomy" id="413434"/>
    <lineage>
        <taxon>Bacteria</taxon>
        <taxon>Pseudomonadati</taxon>
        <taxon>Bacteroidota</taxon>
        <taxon>Chitinophagia</taxon>
        <taxon>Chitinophagales</taxon>
        <taxon>Chitinophagaceae</taxon>
        <taxon>Sediminibacterium</taxon>
    </lineage>
</organism>
<keyword evidence="2" id="KW-0808">Transferase</keyword>
<evidence type="ECO:0000313" key="3">
    <source>
        <dbReference type="Proteomes" id="UP000190888"/>
    </source>
</evidence>
<feature type="domain" description="Methyltransferase FkbM" evidence="1">
    <location>
        <begin position="41"/>
        <end position="208"/>
    </location>
</feature>
<dbReference type="OrthoDB" id="9812600at2"/>
<evidence type="ECO:0000313" key="2">
    <source>
        <dbReference type="EMBL" id="SJZ32406.1"/>
    </source>
</evidence>